<dbReference type="EMBL" id="BPVZ01000047">
    <property type="protein sequence ID" value="GKV17219.1"/>
    <property type="molecule type" value="Genomic_DNA"/>
</dbReference>
<dbReference type="Proteomes" id="UP001054252">
    <property type="component" value="Unassembled WGS sequence"/>
</dbReference>
<evidence type="ECO:0000313" key="2">
    <source>
        <dbReference type="EMBL" id="GKV17219.1"/>
    </source>
</evidence>
<name>A0AAV5K0S2_9ROSI</name>
<evidence type="ECO:0000313" key="3">
    <source>
        <dbReference type="Proteomes" id="UP001054252"/>
    </source>
</evidence>
<keyword evidence="1" id="KW-0472">Membrane</keyword>
<organism evidence="2 3">
    <name type="scientific">Rubroshorea leprosula</name>
    <dbReference type="NCBI Taxonomy" id="152421"/>
    <lineage>
        <taxon>Eukaryota</taxon>
        <taxon>Viridiplantae</taxon>
        <taxon>Streptophyta</taxon>
        <taxon>Embryophyta</taxon>
        <taxon>Tracheophyta</taxon>
        <taxon>Spermatophyta</taxon>
        <taxon>Magnoliopsida</taxon>
        <taxon>eudicotyledons</taxon>
        <taxon>Gunneridae</taxon>
        <taxon>Pentapetalae</taxon>
        <taxon>rosids</taxon>
        <taxon>malvids</taxon>
        <taxon>Malvales</taxon>
        <taxon>Dipterocarpaceae</taxon>
        <taxon>Rubroshorea</taxon>
    </lineage>
</organism>
<keyword evidence="3" id="KW-1185">Reference proteome</keyword>
<accession>A0AAV5K0S2</accession>
<evidence type="ECO:0008006" key="4">
    <source>
        <dbReference type="Google" id="ProtNLM"/>
    </source>
</evidence>
<dbReference type="AlphaFoldDB" id="A0AAV5K0S2"/>
<keyword evidence="1" id="KW-1133">Transmembrane helix</keyword>
<proteinExistence type="predicted"/>
<reference evidence="2 3" key="1">
    <citation type="journal article" date="2021" name="Commun. Biol.">
        <title>The genome of Shorea leprosula (Dipterocarpaceae) highlights the ecological relevance of drought in aseasonal tropical rainforests.</title>
        <authorList>
            <person name="Ng K.K.S."/>
            <person name="Kobayashi M.J."/>
            <person name="Fawcett J.A."/>
            <person name="Hatakeyama M."/>
            <person name="Paape T."/>
            <person name="Ng C.H."/>
            <person name="Ang C.C."/>
            <person name="Tnah L.H."/>
            <person name="Lee C.T."/>
            <person name="Nishiyama T."/>
            <person name="Sese J."/>
            <person name="O'Brien M.J."/>
            <person name="Copetti D."/>
            <person name="Mohd Noor M.I."/>
            <person name="Ong R.C."/>
            <person name="Putra M."/>
            <person name="Sireger I.Z."/>
            <person name="Indrioko S."/>
            <person name="Kosugi Y."/>
            <person name="Izuno A."/>
            <person name="Isagi Y."/>
            <person name="Lee S.L."/>
            <person name="Shimizu K.K."/>
        </authorList>
    </citation>
    <scope>NUCLEOTIDE SEQUENCE [LARGE SCALE GENOMIC DNA]</scope>
    <source>
        <strain evidence="2">214</strain>
    </source>
</reference>
<protein>
    <recommendedName>
        <fullName evidence="4">ATP synthase F0 subunit 8</fullName>
    </recommendedName>
</protein>
<feature type="transmembrane region" description="Helical" evidence="1">
    <location>
        <begin position="20"/>
        <end position="45"/>
    </location>
</feature>
<comment type="caution">
    <text evidence="2">The sequence shown here is derived from an EMBL/GenBank/DDBJ whole genome shotgun (WGS) entry which is preliminary data.</text>
</comment>
<evidence type="ECO:0000256" key="1">
    <source>
        <dbReference type="SAM" id="Phobius"/>
    </source>
</evidence>
<keyword evidence="1" id="KW-0812">Transmembrane</keyword>
<gene>
    <name evidence="2" type="ORF">SLEP1_g27753</name>
</gene>
<sequence length="87" mass="10108">MTLPGLSAFGSLSGDPFGFPVFLLFVFLCFLVWFVFLCFLVWFVFQIWRPLAFPIDLGRCSLIFQIWPRRTGSLLRRPRDFAPSSPE</sequence>